<keyword evidence="1" id="KW-0677">Repeat</keyword>
<feature type="compositionally biased region" description="Acidic residues" evidence="4">
    <location>
        <begin position="345"/>
        <end position="355"/>
    </location>
</feature>
<feature type="repeat" description="TPR" evidence="3">
    <location>
        <begin position="662"/>
        <end position="695"/>
    </location>
</feature>
<evidence type="ECO:0000256" key="4">
    <source>
        <dbReference type="SAM" id="MobiDB-lite"/>
    </source>
</evidence>
<dbReference type="InterPro" id="IPR039226">
    <property type="entry name" value="Ski3/TTC37"/>
</dbReference>
<comment type="caution">
    <text evidence="5">The sequence shown here is derived from an EMBL/GenBank/DDBJ whole genome shotgun (WGS) entry which is preliminary data.</text>
</comment>
<feature type="repeat" description="TPR" evidence="3">
    <location>
        <begin position="973"/>
        <end position="1006"/>
    </location>
</feature>
<dbReference type="Proteomes" id="UP001213000">
    <property type="component" value="Unassembled WGS sequence"/>
</dbReference>
<keyword evidence="6" id="KW-1185">Reference proteome</keyword>
<evidence type="ECO:0008006" key="7">
    <source>
        <dbReference type="Google" id="ProtNLM"/>
    </source>
</evidence>
<feature type="repeat" description="TPR" evidence="3">
    <location>
        <begin position="696"/>
        <end position="729"/>
    </location>
</feature>
<feature type="repeat" description="TPR" evidence="3">
    <location>
        <begin position="1133"/>
        <end position="1166"/>
    </location>
</feature>
<dbReference type="GO" id="GO:0006401">
    <property type="term" value="P:RNA catabolic process"/>
    <property type="evidence" value="ECO:0007669"/>
    <property type="project" value="InterPro"/>
</dbReference>
<gene>
    <name evidence="5" type="ORF">NP233_g6613</name>
</gene>
<dbReference type="Pfam" id="PF13174">
    <property type="entry name" value="TPR_6"/>
    <property type="match status" value="1"/>
</dbReference>
<keyword evidence="2 3" id="KW-0802">TPR repeat</keyword>
<dbReference type="GO" id="GO:0055087">
    <property type="term" value="C:Ski complex"/>
    <property type="evidence" value="ECO:0007669"/>
    <property type="project" value="InterPro"/>
</dbReference>
<dbReference type="PROSITE" id="PS50005">
    <property type="entry name" value="TPR"/>
    <property type="match status" value="5"/>
</dbReference>
<evidence type="ECO:0000313" key="5">
    <source>
        <dbReference type="EMBL" id="KAJ3567050.1"/>
    </source>
</evidence>
<dbReference type="InterPro" id="IPR040962">
    <property type="entry name" value="TPR_22"/>
</dbReference>
<dbReference type="PANTHER" id="PTHR15704:SF7">
    <property type="entry name" value="SUPERKILLER COMPLEX PROTEIN 3"/>
    <property type="match status" value="1"/>
</dbReference>
<dbReference type="PROSITE" id="PS50293">
    <property type="entry name" value="TPR_REGION"/>
    <property type="match status" value="1"/>
</dbReference>
<dbReference type="PANTHER" id="PTHR15704">
    <property type="entry name" value="SUPERKILLER 3 PROTEIN-RELATED"/>
    <property type="match status" value="1"/>
</dbReference>
<accession>A0AAD5VQQ8</accession>
<dbReference type="SUPFAM" id="SSF48452">
    <property type="entry name" value="TPR-like"/>
    <property type="match status" value="5"/>
</dbReference>
<feature type="region of interest" description="Disordered" evidence="4">
    <location>
        <begin position="345"/>
        <end position="366"/>
    </location>
</feature>
<evidence type="ECO:0000256" key="2">
    <source>
        <dbReference type="ARBA" id="ARBA00022803"/>
    </source>
</evidence>
<dbReference type="InterPro" id="IPR011990">
    <property type="entry name" value="TPR-like_helical_dom_sf"/>
</dbReference>
<dbReference type="SMART" id="SM00028">
    <property type="entry name" value="TPR"/>
    <property type="match status" value="11"/>
</dbReference>
<dbReference type="Gene3D" id="1.25.40.10">
    <property type="entry name" value="Tetratricopeptide repeat domain"/>
    <property type="match status" value="4"/>
</dbReference>
<dbReference type="Pfam" id="PF18833">
    <property type="entry name" value="TPR_22"/>
    <property type="match status" value="1"/>
</dbReference>
<dbReference type="EMBL" id="JANIEX010000440">
    <property type="protein sequence ID" value="KAJ3567050.1"/>
    <property type="molecule type" value="Genomic_DNA"/>
</dbReference>
<organism evidence="5 6">
    <name type="scientific">Leucocoprinus birnbaumii</name>
    <dbReference type="NCBI Taxonomy" id="56174"/>
    <lineage>
        <taxon>Eukaryota</taxon>
        <taxon>Fungi</taxon>
        <taxon>Dikarya</taxon>
        <taxon>Basidiomycota</taxon>
        <taxon>Agaricomycotina</taxon>
        <taxon>Agaricomycetes</taxon>
        <taxon>Agaricomycetidae</taxon>
        <taxon>Agaricales</taxon>
        <taxon>Agaricineae</taxon>
        <taxon>Agaricaceae</taxon>
        <taxon>Leucocoprinus</taxon>
    </lineage>
</organism>
<evidence type="ECO:0000256" key="1">
    <source>
        <dbReference type="ARBA" id="ARBA00022737"/>
    </source>
</evidence>
<sequence length="1427" mass="159408">MSFAKAKLKLARESIGKKEFAVARDAASQVLDYEPDNYNAHVFLALALFKLGQPDESENTYRKAIQLLPENVLAWQGLSQFYEQIGKREALVDTLHQLAELHSKTGDPTKTAEILKRVIDVTRDLDDRIKLVDALSDLLPESPFYHVISKLPPPDATNPTATTTAYVQSAVYNELPILEEIVDLLEKQEKSHMDREFERRRTRLGAGSPEQVRKDIGREICSTSRLPTLYTQIMNHPNCSDELLRATESKLLQYKANYLRCLPATGEFITTKNEIRAEVNELVRGIVLLKLPDEFAWTLYIEEHDCENMDDYDFSSLRLMIRLLPNSPIAKAFAGYLRYISEPLSDESDHEEEGNIADKASDSEDEDPFDSIMNIFANHQDRVTILRIVSEVYLLEEDYENASKVAKSGLGLLTNIEQDTGTKLPRSRVAFQAILASSLVHLFPPKHHQRALPILREALSVSPDNIRCLFGYAYILETAGDWIPAADQFGKISRLLEDDVVDGLKAREEEAWCRWQATHDEADKQTLKGILDILNDLEERNQDAARCLWRIGKSREDSFSYFINSLKRDSTFAPAFTSLGFYYTEVSSPPDPVRASKCFQKAFELDPRENVAAQKLAEGFAEDREWDLVEVVARRTIEGEGGLDAGIKESSSAVIKFIPTNSWAWKAVGIIEMDRENYLPAIQAFQIALRAEPEDALTWSRLGEVYSRSGRHAAAVKALHRALELDPQNWLCSFLIGELKAEMGLFQEAIAIFRELLEHHPGELSVLAALSQTHLSLGKTEYREGYHSRAELSFLECIEVSLSIIEHHSGFGGLAWKAISDAALQLSRRPMLQNQEHADKISGILKSLLSTEHNAVLNLPVIIQSEDASGSIPFLGISIRACQLRISLNASSSVARGSAWYDLAVGLRFWQNQSITTEPGVQTKIVEAITNALREEPSNDLYWNAYGNAHFSSHPKIAQHAYIKALELDSKNVITWTNMGFLYYYHTDLELANEAFFRAQVTDPDYSLAWLGQALVATANNHEFDAQTLLTHASTLSSSLPEIDIEYAIRVFKESKLPRRRTEDKVDLIPCFFALDRYCSRRPTDAAGLHLFSLICERIGHHGLAVTLVTRAISILEAMYEESENEVVERQFTIANTTLGRLLLSTGEYDRSLESFQTALGLLSGDGGAVEDTPRGTETSILRIQAHLGLALAQFMLRDYQNSLNSSQEALSLAGDDLTVKGPIMVLFAQTLWALGSDDMKETAKSQLLEYIALDPENLIAINTLAGMGILTGDESLIDAALSEVLGLPLDQRQELDTNREVDYLQVQHHLSLGQIDDAISVAQKEVLSEPGKPELRIQLATLMLQKGERKSALALLSDAITSEDDDLASTSAALTLHSVALCAPEAPAEDKSMGLREIQKAIMLRPSHVKSWQALAYIRSCSTDEP</sequence>
<evidence type="ECO:0000313" key="6">
    <source>
        <dbReference type="Proteomes" id="UP001213000"/>
    </source>
</evidence>
<dbReference type="Pfam" id="PF13432">
    <property type="entry name" value="TPR_16"/>
    <property type="match status" value="2"/>
</dbReference>
<protein>
    <recommendedName>
        <fullName evidence="7">Superkiller protein 3</fullName>
    </recommendedName>
</protein>
<name>A0AAD5VQQ8_9AGAR</name>
<feature type="repeat" description="TPR" evidence="3">
    <location>
        <begin position="38"/>
        <end position="71"/>
    </location>
</feature>
<dbReference type="InterPro" id="IPR019734">
    <property type="entry name" value="TPR_rpt"/>
</dbReference>
<proteinExistence type="predicted"/>
<reference evidence="5" key="1">
    <citation type="submission" date="2022-07" db="EMBL/GenBank/DDBJ databases">
        <title>Genome Sequence of Leucocoprinus birnbaumii.</title>
        <authorList>
            <person name="Buettner E."/>
        </authorList>
    </citation>
    <scope>NUCLEOTIDE SEQUENCE</scope>
    <source>
        <strain evidence="5">VT141</strain>
    </source>
</reference>
<evidence type="ECO:0000256" key="3">
    <source>
        <dbReference type="PROSITE-ProRule" id="PRU00339"/>
    </source>
</evidence>